<dbReference type="EMBL" id="GL534282">
    <property type="protein sequence ID" value="EFQ92485.1"/>
    <property type="molecule type" value="Genomic_DNA"/>
</dbReference>
<dbReference type="KEGG" id="pte:PTT_10397"/>
<gene>
    <name evidence="2" type="ORF">PTT_10397</name>
</gene>
<name>E3RP63_PYRTT</name>
<feature type="region of interest" description="Disordered" evidence="1">
    <location>
        <begin position="454"/>
        <end position="478"/>
    </location>
</feature>
<feature type="region of interest" description="Disordered" evidence="1">
    <location>
        <begin position="409"/>
        <end position="428"/>
    </location>
</feature>
<accession>E3RP63</accession>
<dbReference type="HOGENOM" id="CLU_418051_0_0_1"/>
<feature type="compositionally biased region" description="Low complexity" evidence="1">
    <location>
        <begin position="189"/>
        <end position="200"/>
    </location>
</feature>
<protein>
    <submittedName>
        <fullName evidence="2">Uncharacterized protein</fullName>
    </submittedName>
</protein>
<dbReference type="OrthoDB" id="5587021at2759"/>
<dbReference type="AlphaFoldDB" id="E3RP63"/>
<dbReference type="STRING" id="861557.E3RP63"/>
<dbReference type="Proteomes" id="UP000001067">
    <property type="component" value="Unassembled WGS sequence"/>
</dbReference>
<feature type="region of interest" description="Disordered" evidence="1">
    <location>
        <begin position="179"/>
        <end position="201"/>
    </location>
</feature>
<keyword evidence="3" id="KW-1185">Reference proteome</keyword>
<proteinExistence type="predicted"/>
<reference evidence="2 3" key="1">
    <citation type="journal article" date="2010" name="Genome Biol.">
        <title>A first genome assembly of the barley fungal pathogen Pyrenophora teres f. teres.</title>
        <authorList>
            <person name="Ellwood S.R."/>
            <person name="Liu Z."/>
            <person name="Syme R.A."/>
            <person name="Lai Z."/>
            <person name="Hane J.K."/>
            <person name="Keiper F."/>
            <person name="Moffat C.S."/>
            <person name="Oliver R.P."/>
            <person name="Friesen T.L."/>
        </authorList>
    </citation>
    <scope>NUCLEOTIDE SEQUENCE [LARGE SCALE GENOMIC DNA]</scope>
    <source>
        <strain evidence="2 3">0-1</strain>
    </source>
</reference>
<evidence type="ECO:0000313" key="3">
    <source>
        <dbReference type="Proteomes" id="UP000001067"/>
    </source>
</evidence>
<dbReference type="eggNOG" id="ENOG502SINW">
    <property type="taxonomic scope" value="Eukaryota"/>
</dbReference>
<organism evidence="3">
    <name type="scientific">Pyrenophora teres f. teres (strain 0-1)</name>
    <name type="common">Barley net blotch fungus</name>
    <name type="synonym">Drechslera teres f. teres</name>
    <dbReference type="NCBI Taxonomy" id="861557"/>
    <lineage>
        <taxon>Eukaryota</taxon>
        <taxon>Fungi</taxon>
        <taxon>Dikarya</taxon>
        <taxon>Ascomycota</taxon>
        <taxon>Pezizomycotina</taxon>
        <taxon>Dothideomycetes</taxon>
        <taxon>Pleosporomycetidae</taxon>
        <taxon>Pleosporales</taxon>
        <taxon>Pleosporineae</taxon>
        <taxon>Pleosporaceae</taxon>
        <taxon>Pyrenophora</taxon>
    </lineage>
</organism>
<evidence type="ECO:0000256" key="1">
    <source>
        <dbReference type="SAM" id="MobiDB-lite"/>
    </source>
</evidence>
<sequence>MALLQADLNLNAKVAGLVQINAGVMVAVEKVNITIADVDVDLELVVRLGNLVQIVERVFDSLDLNPLLISLIGNATNLVGEVIGAVDGLLGSITQNGKTLNFLVDNLGNIVQEVVGAGGDALQSIVGNYKLNMTEVAGSAKQIGQGLTQKTYEYGALGALVNIVTNTAGQVVSAVVDKKNGGGGGGSGSSTTASASGTGTPMPVTLPISSATSTSWTDTADITVTPRVEDVSSLQLTKIIKDDLSSRHLDSTHVPVAMHFDMEGPFSEPEEYYRPFVPKQNTISGLADGAITSVPTHPTTSTLHLATRLESLHQPHTLVTSRRELSSRATPAKRTTWTNAAAEENDTIASLPHVPTQERRSSRTSTMSSMVSAISFQGLGAIYIQPSKELNTMQSISNLRAKLQDMRSLGKPWTRPDSRNEIHTASSSSRSIASIPLCSRVHDAHTRLNQALNAPSRPTNRINTQDWTGPSEWIEPSSAVQGPQEWIEDFLNRKEEADRAESALRMQEQNKGFLSRSKSIHKLKSRLNKTRLYDDDCGNTTQEESRVLEPGLAELPTRQPRRNMSLRRSISIRALCTVSLKPNQHKLHKSPRLQRSDMCPHQQCVRIQSLPILDSGTPVTDVLTEGSDSAKGAVTRISESIREGFMCLGRTVSFRK</sequence>
<feature type="compositionally biased region" description="Polar residues" evidence="1">
    <location>
        <begin position="454"/>
        <end position="468"/>
    </location>
</feature>
<evidence type="ECO:0000313" key="2">
    <source>
        <dbReference type="EMBL" id="EFQ92485.1"/>
    </source>
</evidence>